<evidence type="ECO:0000313" key="2">
    <source>
        <dbReference type="Proteomes" id="UP000214688"/>
    </source>
</evidence>
<evidence type="ECO:0000313" key="1">
    <source>
        <dbReference type="EMBL" id="ASS73949.1"/>
    </source>
</evidence>
<dbReference type="Gene3D" id="3.40.50.10320">
    <property type="entry name" value="LmbE-like"/>
    <property type="match status" value="1"/>
</dbReference>
<dbReference type="OrthoDB" id="9790023at2"/>
<dbReference type="AlphaFoldDB" id="A0A223CX55"/>
<dbReference type="SUPFAM" id="SSF102588">
    <property type="entry name" value="LmbE-like"/>
    <property type="match status" value="1"/>
</dbReference>
<dbReference type="InterPro" id="IPR024078">
    <property type="entry name" value="LmbE-like_dom_sf"/>
</dbReference>
<keyword evidence="2" id="KW-1185">Reference proteome</keyword>
<dbReference type="Pfam" id="PF02585">
    <property type="entry name" value="PIG-L"/>
    <property type="match status" value="1"/>
</dbReference>
<dbReference type="GO" id="GO:0016811">
    <property type="term" value="F:hydrolase activity, acting on carbon-nitrogen (but not peptide) bonds, in linear amides"/>
    <property type="evidence" value="ECO:0007669"/>
    <property type="project" value="TreeGrafter"/>
</dbReference>
<gene>
    <name evidence="1" type="ORF">CIG75_02435</name>
</gene>
<organism evidence="1 2">
    <name type="scientific">Tumebacillus algifaecis</name>
    <dbReference type="NCBI Taxonomy" id="1214604"/>
    <lineage>
        <taxon>Bacteria</taxon>
        <taxon>Bacillati</taxon>
        <taxon>Bacillota</taxon>
        <taxon>Bacilli</taxon>
        <taxon>Bacillales</taxon>
        <taxon>Alicyclobacillaceae</taxon>
        <taxon>Tumebacillus</taxon>
    </lineage>
</organism>
<dbReference type="Proteomes" id="UP000214688">
    <property type="component" value="Chromosome"/>
</dbReference>
<protein>
    <submittedName>
        <fullName evidence="1">GlcNAc-PI de-N-acetylase</fullName>
    </submittedName>
</protein>
<dbReference type="KEGG" id="tab:CIG75_02435"/>
<reference evidence="1 2" key="1">
    <citation type="journal article" date="2015" name="Int. J. Syst. Evol. Microbiol.">
        <title>Tumebacillus algifaecis sp. nov., isolated from decomposing algal scum.</title>
        <authorList>
            <person name="Wu Y.F."/>
            <person name="Zhang B."/>
            <person name="Xing P."/>
            <person name="Wu Q.L."/>
            <person name="Liu S.J."/>
        </authorList>
    </citation>
    <scope>NUCLEOTIDE SEQUENCE [LARGE SCALE GENOMIC DNA]</scope>
    <source>
        <strain evidence="1 2">THMBR28</strain>
    </source>
</reference>
<proteinExistence type="predicted"/>
<dbReference type="InterPro" id="IPR003737">
    <property type="entry name" value="GlcNAc_PI_deacetylase-related"/>
</dbReference>
<sequence length="222" mass="24752">MKKILVIAPHPDDETLGCGGALLKHRANGDELHWLIVTGISTGAGFSEERVASRNGEILQVGNMYGFESLHKFNFPTAQLDTMPIGDIVQRMGRVMHVVQPEVVYLPYRGDVHTDHKIVFDAAVSCTKWFRYPSIKRVLAYETLSETEFGINPDSNGFRPNVFVDISEHLEQKLEIMRIFASEMGEFPFPRSEQAIRALAALRGAAAGCAAAESFMLLKERD</sequence>
<name>A0A223CX55_9BACL</name>
<accession>A0A223CX55</accession>
<dbReference type="EMBL" id="CP022657">
    <property type="protein sequence ID" value="ASS73949.1"/>
    <property type="molecule type" value="Genomic_DNA"/>
</dbReference>
<dbReference type="RefSeq" id="WP_094235209.1">
    <property type="nucleotide sequence ID" value="NZ_CP022657.1"/>
</dbReference>
<dbReference type="PANTHER" id="PTHR12993">
    <property type="entry name" value="N-ACETYLGLUCOSAMINYL-PHOSPHATIDYLINOSITOL DE-N-ACETYLASE-RELATED"/>
    <property type="match status" value="1"/>
</dbReference>
<dbReference type="PANTHER" id="PTHR12993:SF11">
    <property type="entry name" value="N-ACETYLGLUCOSAMINYL-PHOSPHATIDYLINOSITOL DE-N-ACETYLASE"/>
    <property type="match status" value="1"/>
</dbReference>